<comment type="caution">
    <text evidence="2">The sequence shown here is derived from an EMBL/GenBank/DDBJ whole genome shotgun (WGS) entry which is preliminary data.</text>
</comment>
<accession>A0A1D2NF16</accession>
<gene>
    <name evidence="2" type="ORF">Ocin01_02832</name>
</gene>
<keyword evidence="1" id="KW-0472">Membrane</keyword>
<name>A0A1D2NF16_ORCCI</name>
<evidence type="ECO:0000313" key="3">
    <source>
        <dbReference type="Proteomes" id="UP000094527"/>
    </source>
</evidence>
<keyword evidence="1" id="KW-0812">Transmembrane</keyword>
<sequence>MSVYSNAVPFFSCAHTFWIPVPVFFECGVAVEKRLIPELEQGQPYIRLLLQVNSIFITFLIIMVHSMASIRAKPNSPSYH</sequence>
<keyword evidence="1" id="KW-1133">Transmembrane helix</keyword>
<dbReference type="EMBL" id="LJIJ01000061">
    <property type="protein sequence ID" value="ODN03844.1"/>
    <property type="molecule type" value="Genomic_DNA"/>
</dbReference>
<dbReference type="AlphaFoldDB" id="A0A1D2NF16"/>
<feature type="transmembrane region" description="Helical" evidence="1">
    <location>
        <begin position="45"/>
        <end position="64"/>
    </location>
</feature>
<evidence type="ECO:0000256" key="1">
    <source>
        <dbReference type="SAM" id="Phobius"/>
    </source>
</evidence>
<reference evidence="2 3" key="1">
    <citation type="journal article" date="2016" name="Genome Biol. Evol.">
        <title>Gene Family Evolution Reflects Adaptation to Soil Environmental Stressors in the Genome of the Collembolan Orchesella cincta.</title>
        <authorList>
            <person name="Faddeeva-Vakhrusheva A."/>
            <person name="Derks M.F."/>
            <person name="Anvar S.Y."/>
            <person name="Agamennone V."/>
            <person name="Suring W."/>
            <person name="Smit S."/>
            <person name="van Straalen N.M."/>
            <person name="Roelofs D."/>
        </authorList>
    </citation>
    <scope>NUCLEOTIDE SEQUENCE [LARGE SCALE GENOMIC DNA]</scope>
    <source>
        <tissue evidence="2">Mixed pool</tissue>
    </source>
</reference>
<keyword evidence="3" id="KW-1185">Reference proteome</keyword>
<protein>
    <submittedName>
        <fullName evidence="2">Uncharacterized protein</fullName>
    </submittedName>
</protein>
<feature type="transmembrane region" description="Helical" evidence="1">
    <location>
        <begin position="7"/>
        <end position="25"/>
    </location>
</feature>
<dbReference type="Proteomes" id="UP000094527">
    <property type="component" value="Unassembled WGS sequence"/>
</dbReference>
<proteinExistence type="predicted"/>
<evidence type="ECO:0000313" key="2">
    <source>
        <dbReference type="EMBL" id="ODN03844.1"/>
    </source>
</evidence>
<organism evidence="2 3">
    <name type="scientific">Orchesella cincta</name>
    <name type="common">Springtail</name>
    <name type="synonym">Podura cincta</name>
    <dbReference type="NCBI Taxonomy" id="48709"/>
    <lineage>
        <taxon>Eukaryota</taxon>
        <taxon>Metazoa</taxon>
        <taxon>Ecdysozoa</taxon>
        <taxon>Arthropoda</taxon>
        <taxon>Hexapoda</taxon>
        <taxon>Collembola</taxon>
        <taxon>Entomobryomorpha</taxon>
        <taxon>Entomobryoidea</taxon>
        <taxon>Orchesellidae</taxon>
        <taxon>Orchesellinae</taxon>
        <taxon>Orchesella</taxon>
    </lineage>
</organism>